<evidence type="ECO:0000313" key="2">
    <source>
        <dbReference type="Proteomes" id="UP000887569"/>
    </source>
</evidence>
<dbReference type="AlphaFoldDB" id="A0A915AQ80"/>
<feature type="compositionally biased region" description="Basic and acidic residues" evidence="1">
    <location>
        <begin position="103"/>
        <end position="117"/>
    </location>
</feature>
<feature type="region of interest" description="Disordered" evidence="1">
    <location>
        <begin position="90"/>
        <end position="117"/>
    </location>
</feature>
<evidence type="ECO:0000256" key="1">
    <source>
        <dbReference type="SAM" id="MobiDB-lite"/>
    </source>
</evidence>
<evidence type="ECO:0000313" key="3">
    <source>
        <dbReference type="WBParaSite" id="PgR011_g142_t01"/>
    </source>
</evidence>
<keyword evidence="2" id="KW-1185">Reference proteome</keyword>
<reference evidence="3" key="1">
    <citation type="submission" date="2022-11" db="UniProtKB">
        <authorList>
            <consortium name="WormBaseParasite"/>
        </authorList>
    </citation>
    <scope>IDENTIFICATION</scope>
</reference>
<organism evidence="2 3">
    <name type="scientific">Parascaris univalens</name>
    <name type="common">Nematode worm</name>
    <dbReference type="NCBI Taxonomy" id="6257"/>
    <lineage>
        <taxon>Eukaryota</taxon>
        <taxon>Metazoa</taxon>
        <taxon>Ecdysozoa</taxon>
        <taxon>Nematoda</taxon>
        <taxon>Chromadorea</taxon>
        <taxon>Rhabditida</taxon>
        <taxon>Spirurina</taxon>
        <taxon>Ascaridomorpha</taxon>
        <taxon>Ascaridoidea</taxon>
        <taxon>Ascarididae</taxon>
        <taxon>Parascaris</taxon>
    </lineage>
</organism>
<dbReference type="WBParaSite" id="PgR011_g142_t01">
    <property type="protein sequence ID" value="PgR011_g142_t01"/>
    <property type="gene ID" value="PgR011_g142"/>
</dbReference>
<name>A0A915AQ80_PARUN</name>
<dbReference type="Proteomes" id="UP000887569">
    <property type="component" value="Unplaced"/>
</dbReference>
<proteinExistence type="predicted"/>
<accession>A0A915AQ80</accession>
<protein>
    <submittedName>
        <fullName evidence="3">Uncharacterized protein</fullName>
    </submittedName>
</protein>
<sequence length="117" mass="13182">LQHRQSALSLAGSKAMHMFTEIICNDQTLAMPDDATAMQKTLPVNQVTSKCSTVLVDKTGVVLYSYTGRDDADWPDVALLLENVRNHSNVQQNSTVKFPRPQYECDQKNEVKRNQNE</sequence>